<dbReference type="NCBIfam" id="TIGR00739">
    <property type="entry name" value="yajC"/>
    <property type="match status" value="1"/>
</dbReference>
<reference evidence="11 12" key="1">
    <citation type="submission" date="2016-12" db="EMBL/GenBank/DDBJ databases">
        <title>The draft genome sequence of Actinophytocola xinjiangensis.</title>
        <authorList>
            <person name="Wang W."/>
            <person name="Yuan L."/>
        </authorList>
    </citation>
    <scope>NUCLEOTIDE SEQUENCE [LARGE SCALE GENOMIC DNA]</scope>
    <source>
        <strain evidence="11 12">CGMCC 4.4663</strain>
    </source>
</reference>
<dbReference type="PANTHER" id="PTHR33909">
    <property type="entry name" value="SEC TRANSLOCON ACCESSORY COMPLEX SUBUNIT YAJC"/>
    <property type="match status" value="1"/>
</dbReference>
<comment type="caution">
    <text evidence="11">The sequence shown here is derived from an EMBL/GenBank/DDBJ whole genome shotgun (WGS) entry which is preliminary data.</text>
</comment>
<gene>
    <name evidence="11" type="ORF">BLA60_00260</name>
</gene>
<dbReference type="SMART" id="SM01323">
    <property type="entry name" value="YajC"/>
    <property type="match status" value="1"/>
</dbReference>
<keyword evidence="4" id="KW-1003">Cell membrane</keyword>
<name>A0A7Z0WS16_9PSEU</name>
<evidence type="ECO:0000256" key="8">
    <source>
        <dbReference type="ARBA" id="ARBA00023010"/>
    </source>
</evidence>
<dbReference type="Pfam" id="PF02699">
    <property type="entry name" value="YajC"/>
    <property type="match status" value="1"/>
</dbReference>
<dbReference type="PANTHER" id="PTHR33909:SF1">
    <property type="entry name" value="SEC TRANSLOCON ACCESSORY COMPLEX SUBUNIT YAJC"/>
    <property type="match status" value="1"/>
</dbReference>
<proteinExistence type="inferred from homology"/>
<evidence type="ECO:0000256" key="7">
    <source>
        <dbReference type="ARBA" id="ARBA00022989"/>
    </source>
</evidence>
<keyword evidence="6" id="KW-0653">Protein transport</keyword>
<evidence type="ECO:0000256" key="3">
    <source>
        <dbReference type="ARBA" id="ARBA00022448"/>
    </source>
</evidence>
<dbReference type="GO" id="GO:0005886">
    <property type="term" value="C:plasma membrane"/>
    <property type="evidence" value="ECO:0007669"/>
    <property type="project" value="UniProtKB-SubCell"/>
</dbReference>
<feature type="region of interest" description="Disordered" evidence="10">
    <location>
        <begin position="87"/>
        <end position="127"/>
    </location>
</feature>
<dbReference type="Proteomes" id="UP000185696">
    <property type="component" value="Unassembled WGS sequence"/>
</dbReference>
<evidence type="ECO:0000256" key="5">
    <source>
        <dbReference type="ARBA" id="ARBA00022692"/>
    </source>
</evidence>
<keyword evidence="3" id="KW-0813">Transport</keyword>
<evidence type="ECO:0000256" key="2">
    <source>
        <dbReference type="ARBA" id="ARBA00006742"/>
    </source>
</evidence>
<dbReference type="AlphaFoldDB" id="A0A7Z0WS16"/>
<sequence length="127" mass="14151">MELLPMLLLFGLLGVMMYFMSRRQRRAQEQQVALQNSLTIGDRVMTTSGLYGTVIDTSDDSTIGIEIAPGVETEWLRAAVREKVGPVVEDDEDVVEDAEGEDVDLVEDETLVDEDVKDDTKADTKQK</sequence>
<keyword evidence="5" id="KW-0812">Transmembrane</keyword>
<organism evidence="11 12">
    <name type="scientific">Actinophytocola xinjiangensis</name>
    <dbReference type="NCBI Taxonomy" id="485602"/>
    <lineage>
        <taxon>Bacteria</taxon>
        <taxon>Bacillati</taxon>
        <taxon>Actinomycetota</taxon>
        <taxon>Actinomycetes</taxon>
        <taxon>Pseudonocardiales</taxon>
        <taxon>Pseudonocardiaceae</taxon>
    </lineage>
</organism>
<feature type="compositionally biased region" description="Basic and acidic residues" evidence="10">
    <location>
        <begin position="118"/>
        <end position="127"/>
    </location>
</feature>
<evidence type="ECO:0000256" key="1">
    <source>
        <dbReference type="ARBA" id="ARBA00004162"/>
    </source>
</evidence>
<comment type="similarity">
    <text evidence="2">Belongs to the YajC family.</text>
</comment>
<keyword evidence="9" id="KW-0472">Membrane</keyword>
<protein>
    <submittedName>
        <fullName evidence="11">Preprotein translocase subunit YajC</fullName>
    </submittedName>
</protein>
<comment type="subcellular location">
    <subcellularLocation>
        <location evidence="1">Cell membrane</location>
        <topology evidence="1">Single-pass membrane protein</topology>
    </subcellularLocation>
</comment>
<evidence type="ECO:0000313" key="11">
    <source>
        <dbReference type="EMBL" id="OLF13679.1"/>
    </source>
</evidence>
<dbReference type="OrthoDB" id="2200301at2"/>
<dbReference type="EMBL" id="MSIF01000001">
    <property type="protein sequence ID" value="OLF13679.1"/>
    <property type="molecule type" value="Genomic_DNA"/>
</dbReference>
<keyword evidence="12" id="KW-1185">Reference proteome</keyword>
<dbReference type="InterPro" id="IPR003849">
    <property type="entry name" value="Preprotein_translocase_YajC"/>
</dbReference>
<evidence type="ECO:0000256" key="6">
    <source>
        <dbReference type="ARBA" id="ARBA00022927"/>
    </source>
</evidence>
<evidence type="ECO:0000256" key="9">
    <source>
        <dbReference type="ARBA" id="ARBA00023136"/>
    </source>
</evidence>
<keyword evidence="8" id="KW-0811">Translocation</keyword>
<evidence type="ECO:0000313" key="12">
    <source>
        <dbReference type="Proteomes" id="UP000185696"/>
    </source>
</evidence>
<dbReference type="GO" id="GO:0015031">
    <property type="term" value="P:protein transport"/>
    <property type="evidence" value="ECO:0007669"/>
    <property type="project" value="UniProtKB-KW"/>
</dbReference>
<keyword evidence="7" id="KW-1133">Transmembrane helix</keyword>
<evidence type="ECO:0000256" key="10">
    <source>
        <dbReference type="SAM" id="MobiDB-lite"/>
    </source>
</evidence>
<dbReference type="PRINTS" id="PR01853">
    <property type="entry name" value="YAJCTRNLCASE"/>
</dbReference>
<evidence type="ECO:0000256" key="4">
    <source>
        <dbReference type="ARBA" id="ARBA00022475"/>
    </source>
</evidence>
<accession>A0A7Z0WS16</accession>
<feature type="compositionally biased region" description="Acidic residues" evidence="10">
    <location>
        <begin position="88"/>
        <end position="117"/>
    </location>
</feature>